<gene>
    <name evidence="1" type="ORF">FVP33_06820</name>
</gene>
<comment type="caution">
    <text evidence="1">The sequence shown here is derived from an EMBL/GenBank/DDBJ whole genome shotgun (WGS) entry which is preliminary data.</text>
</comment>
<evidence type="ECO:0000313" key="1">
    <source>
        <dbReference type="EMBL" id="TXN31275.1"/>
    </source>
</evidence>
<name>A0A5C8URY1_9MICO</name>
<dbReference type="RefSeq" id="WP_147782861.1">
    <property type="nucleotide sequence ID" value="NZ_VRMG01000005.1"/>
</dbReference>
<sequence length="182" mass="19331">MTIAAVAMLTGCVRTEPIASPPPTSAPTPAATPLFASDAEALAAATAAYAAYVAMSDKITTEGGADPERISPYVSKEQLARDLAVFKTYEDRGYASHGELGFDSVRLESLTGTDKPVVTVFLCADFSKIRLVDSAGTDITESDLQERAPMEISFVRDSNVSTRYGLVIDWSESWSGTDFCAG</sequence>
<dbReference type="AlphaFoldDB" id="A0A5C8URY1"/>
<dbReference type="EMBL" id="VRMG01000005">
    <property type="protein sequence ID" value="TXN31275.1"/>
    <property type="molecule type" value="Genomic_DNA"/>
</dbReference>
<proteinExistence type="predicted"/>
<dbReference type="Proteomes" id="UP000321379">
    <property type="component" value="Unassembled WGS sequence"/>
</dbReference>
<evidence type="ECO:0000313" key="2">
    <source>
        <dbReference type="Proteomes" id="UP000321379"/>
    </source>
</evidence>
<organism evidence="1 2">
    <name type="scientific">Lacisediminihabitans profunda</name>
    <dbReference type="NCBI Taxonomy" id="2594790"/>
    <lineage>
        <taxon>Bacteria</taxon>
        <taxon>Bacillati</taxon>
        <taxon>Actinomycetota</taxon>
        <taxon>Actinomycetes</taxon>
        <taxon>Micrococcales</taxon>
        <taxon>Microbacteriaceae</taxon>
        <taxon>Lacisediminihabitans</taxon>
    </lineage>
</organism>
<accession>A0A5C8URY1</accession>
<reference evidence="1 2" key="1">
    <citation type="submission" date="2019-08" db="EMBL/GenBank/DDBJ databases">
        <title>Bacterial whole genome sequence for Glaciihabitans sp. CHu50b-6-2.</title>
        <authorList>
            <person name="Jin L."/>
        </authorList>
    </citation>
    <scope>NUCLEOTIDE SEQUENCE [LARGE SCALE GENOMIC DNA]</scope>
    <source>
        <strain evidence="1 2">CHu50b-6-2</strain>
    </source>
</reference>
<keyword evidence="2" id="KW-1185">Reference proteome</keyword>
<protein>
    <submittedName>
        <fullName evidence="1">Uncharacterized protein</fullName>
    </submittedName>
</protein>